<protein>
    <submittedName>
        <fullName evidence="3">Uncharacterized protein</fullName>
    </submittedName>
</protein>
<comment type="caution">
    <text evidence="3">The sequence shown here is derived from an EMBL/GenBank/DDBJ whole genome shotgun (WGS) entry which is preliminary data.</text>
</comment>
<comment type="similarity">
    <text evidence="2">Belongs to the eukaryotic/archaeal RNase P protein component 1 family.</text>
</comment>
<evidence type="ECO:0000313" key="3">
    <source>
        <dbReference type="EMBL" id="KAH9298994.1"/>
    </source>
</evidence>
<dbReference type="Pfam" id="PF01868">
    <property type="entry name" value="RNase_P-MRP_p29"/>
    <property type="match status" value="1"/>
</dbReference>
<dbReference type="InterPro" id="IPR016848">
    <property type="entry name" value="RNase_P/MRP_Rpp29-subunit"/>
</dbReference>
<dbReference type="AlphaFoldDB" id="A0AA38CM62"/>
<sequence>FEANDPAYLKLYRPVHENLLGTHLQTCVKRGGGDTISVILHDILRSGDLADKDTEEEIDKIQDKYLALENPTSQRNAYNRARHKALHSSGKRSQKHMSMRQHRHCGSLDFPKKYQKYDLYLSMHEMWKEYIADLLKNGRQKNIEYFLLTADLHGAILAVVESKIKSFTGVQGIMIRETLNTFGILTSENRFR</sequence>
<dbReference type="GO" id="GO:0033204">
    <property type="term" value="F:ribonuclease P RNA binding"/>
    <property type="evidence" value="ECO:0007669"/>
    <property type="project" value="InterPro"/>
</dbReference>
<dbReference type="SUPFAM" id="SSF101744">
    <property type="entry name" value="Rof/RNase P subunit-like"/>
    <property type="match status" value="1"/>
</dbReference>
<dbReference type="GO" id="GO:0030677">
    <property type="term" value="C:ribonuclease P complex"/>
    <property type="evidence" value="ECO:0007669"/>
    <property type="project" value="InterPro"/>
</dbReference>
<gene>
    <name evidence="3" type="ORF">KI387_030676</name>
</gene>
<dbReference type="GO" id="GO:0006364">
    <property type="term" value="P:rRNA processing"/>
    <property type="evidence" value="ECO:0007669"/>
    <property type="project" value="TreeGrafter"/>
</dbReference>
<accession>A0AA38CM62</accession>
<dbReference type="GO" id="GO:0000172">
    <property type="term" value="C:ribonuclease MRP complex"/>
    <property type="evidence" value="ECO:0007669"/>
    <property type="project" value="InterPro"/>
</dbReference>
<dbReference type="PANTHER" id="PTHR13348:SF0">
    <property type="entry name" value="RIBONUCLEASE P PROTEIN SUBUNIT P29"/>
    <property type="match status" value="1"/>
</dbReference>
<evidence type="ECO:0000313" key="4">
    <source>
        <dbReference type="Proteomes" id="UP000824469"/>
    </source>
</evidence>
<comment type="subcellular location">
    <subcellularLocation>
        <location evidence="1">Nucleus</location>
    </subcellularLocation>
</comment>
<proteinExistence type="inferred from homology"/>
<reference evidence="3 4" key="1">
    <citation type="journal article" date="2021" name="Nat. Plants">
        <title>The Taxus genome provides insights into paclitaxel biosynthesis.</title>
        <authorList>
            <person name="Xiong X."/>
            <person name="Gou J."/>
            <person name="Liao Q."/>
            <person name="Li Y."/>
            <person name="Zhou Q."/>
            <person name="Bi G."/>
            <person name="Li C."/>
            <person name="Du R."/>
            <person name="Wang X."/>
            <person name="Sun T."/>
            <person name="Guo L."/>
            <person name="Liang H."/>
            <person name="Lu P."/>
            <person name="Wu Y."/>
            <person name="Zhang Z."/>
            <person name="Ro D.K."/>
            <person name="Shang Y."/>
            <person name="Huang S."/>
            <person name="Yan J."/>
        </authorList>
    </citation>
    <scope>NUCLEOTIDE SEQUENCE [LARGE SCALE GENOMIC DNA]</scope>
    <source>
        <strain evidence="3">Ta-2019</strain>
    </source>
</reference>
<feature type="non-terminal residue" evidence="3">
    <location>
        <position position="192"/>
    </location>
</feature>
<dbReference type="InterPro" id="IPR002730">
    <property type="entry name" value="Rpp29/RNP1"/>
</dbReference>
<dbReference type="InterPro" id="IPR036980">
    <property type="entry name" value="RNase_P/MRP_Rpp29_sf"/>
</dbReference>
<dbReference type="InterPro" id="IPR023534">
    <property type="entry name" value="Rof/RNase_P-like"/>
</dbReference>
<keyword evidence="4" id="KW-1185">Reference proteome</keyword>
<dbReference type="GO" id="GO:0001682">
    <property type="term" value="P:tRNA 5'-leader removal"/>
    <property type="evidence" value="ECO:0007669"/>
    <property type="project" value="InterPro"/>
</dbReference>
<dbReference type="EMBL" id="JAHRHJ020000010">
    <property type="protein sequence ID" value="KAH9298994.1"/>
    <property type="molecule type" value="Genomic_DNA"/>
</dbReference>
<evidence type="ECO:0000256" key="1">
    <source>
        <dbReference type="ARBA" id="ARBA00004123"/>
    </source>
</evidence>
<dbReference type="OMA" id="DKPRCQT"/>
<dbReference type="PANTHER" id="PTHR13348">
    <property type="entry name" value="RIBONUCLEASE P SUBUNIT P29"/>
    <property type="match status" value="1"/>
</dbReference>
<evidence type="ECO:0000256" key="2">
    <source>
        <dbReference type="ARBA" id="ARBA00006181"/>
    </source>
</evidence>
<dbReference type="Gene3D" id="2.30.30.210">
    <property type="entry name" value="Ribonuclease P/MRP, subunit p29"/>
    <property type="match status" value="1"/>
</dbReference>
<feature type="non-terminal residue" evidence="3">
    <location>
        <position position="1"/>
    </location>
</feature>
<name>A0AA38CM62_TAXCH</name>
<dbReference type="GO" id="GO:0005634">
    <property type="term" value="C:nucleus"/>
    <property type="evidence" value="ECO:0007669"/>
    <property type="project" value="UniProtKB-SubCell"/>
</dbReference>
<organism evidence="3 4">
    <name type="scientific">Taxus chinensis</name>
    <name type="common">Chinese yew</name>
    <name type="synonym">Taxus wallichiana var. chinensis</name>
    <dbReference type="NCBI Taxonomy" id="29808"/>
    <lineage>
        <taxon>Eukaryota</taxon>
        <taxon>Viridiplantae</taxon>
        <taxon>Streptophyta</taxon>
        <taxon>Embryophyta</taxon>
        <taxon>Tracheophyta</taxon>
        <taxon>Spermatophyta</taxon>
        <taxon>Pinopsida</taxon>
        <taxon>Pinidae</taxon>
        <taxon>Conifers II</taxon>
        <taxon>Cupressales</taxon>
        <taxon>Taxaceae</taxon>
        <taxon>Taxus</taxon>
    </lineage>
</organism>
<dbReference type="Proteomes" id="UP000824469">
    <property type="component" value="Unassembled WGS sequence"/>
</dbReference>